<feature type="transmembrane region" description="Helical" evidence="11">
    <location>
        <begin position="246"/>
        <end position="265"/>
    </location>
</feature>
<evidence type="ECO:0000256" key="6">
    <source>
        <dbReference type="ARBA" id="ARBA00022475"/>
    </source>
</evidence>
<sequence length="364" mass="39114">MYLAWKEIRYAKLRYSLIIGIMLLVAYVVFMLSGLANGLSDGHKKAVSDWGASSIILSEDSNKVVSASILTQGDLDRVTAKEKAAVGLTASAISHENNSKKTNISVFGAQANSFVVPDVIDGRLYQAADEVIVSENVLTDGFKLGDKITLGSDDTIFTIVGVTKATTYSVVPVLYLDLDAFAQLKYGNQTYTEDSQKPITLIATKSTASNITLENEDETTMLTALTMDDFIQNLPGYSAEKLTLNAMVYFLFIVVAAVVGIFLYVMTLQKTALFGILKAQGVATGYLIRSIVGQSLIVSVVGVGLAFLLSYATSLVLPTAMPFTVDLPQWAMYGVLLIFVSMIGGLFSIRTVTNVDPITAIGGE</sequence>
<accession>A0A242AAZ7</accession>
<evidence type="ECO:0000256" key="10">
    <source>
        <dbReference type="ARBA" id="ARBA00024973"/>
    </source>
</evidence>
<evidence type="ECO:0000256" key="8">
    <source>
        <dbReference type="ARBA" id="ARBA00022989"/>
    </source>
</evidence>
<evidence type="ECO:0000259" key="12">
    <source>
        <dbReference type="Pfam" id="PF02687"/>
    </source>
</evidence>
<evidence type="ECO:0000256" key="2">
    <source>
        <dbReference type="ARBA" id="ARBA00008697"/>
    </source>
</evidence>
<gene>
    <name evidence="13" type="ORF">A5886_002884</name>
</gene>
<evidence type="ECO:0000256" key="5">
    <source>
        <dbReference type="ARBA" id="ARBA00022448"/>
    </source>
</evidence>
<dbReference type="PANTHER" id="PTHR43738:SF1">
    <property type="entry name" value="HEMIN TRANSPORT SYSTEM PERMEASE PROTEIN HRTB-RELATED"/>
    <property type="match status" value="1"/>
</dbReference>
<feature type="transmembrane region" description="Helical" evidence="11">
    <location>
        <begin position="15"/>
        <end position="36"/>
    </location>
</feature>
<comment type="function">
    <text evidence="10">Part of the ABC transporter complex hrt involved in hemin import. Responsible for the translocation of the substrate across the membrane.</text>
</comment>
<comment type="subunit">
    <text evidence="3">The complex is composed of two ATP-binding proteins (HrtA), two transmembrane proteins (HrtB) and a solute-binding protein.</text>
</comment>
<feature type="transmembrane region" description="Helical" evidence="11">
    <location>
        <begin position="286"/>
        <end position="310"/>
    </location>
</feature>
<keyword evidence="9 11" id="KW-0472">Membrane</keyword>
<dbReference type="Pfam" id="PF02687">
    <property type="entry name" value="FtsX"/>
    <property type="match status" value="1"/>
</dbReference>
<dbReference type="AlphaFoldDB" id="A0A242AAZ7"/>
<keyword evidence="14" id="KW-1185">Reference proteome</keyword>
<evidence type="ECO:0000256" key="1">
    <source>
        <dbReference type="ARBA" id="ARBA00004651"/>
    </source>
</evidence>
<organism evidence="13 14">
    <name type="scientific">Candidatus Enterococcus testudinis</name>
    <dbReference type="NCBI Taxonomy" id="1834191"/>
    <lineage>
        <taxon>Bacteria</taxon>
        <taxon>Bacillati</taxon>
        <taxon>Bacillota</taxon>
        <taxon>Bacilli</taxon>
        <taxon>Lactobacillales</taxon>
        <taxon>Enterococcaceae</taxon>
        <taxon>Enterococcus</taxon>
    </lineage>
</organism>
<dbReference type="PANTHER" id="PTHR43738">
    <property type="entry name" value="ABC TRANSPORTER, MEMBRANE PROTEIN"/>
    <property type="match status" value="1"/>
</dbReference>
<evidence type="ECO:0000313" key="14">
    <source>
        <dbReference type="Proteomes" id="UP000195043"/>
    </source>
</evidence>
<comment type="caution">
    <text evidence="13">The sequence shown here is derived from an EMBL/GenBank/DDBJ whole genome shotgun (WGS) entry which is preliminary data.</text>
</comment>
<dbReference type="InterPro" id="IPR003838">
    <property type="entry name" value="ABC3_permease_C"/>
</dbReference>
<protein>
    <recommendedName>
        <fullName evidence="4">Putative hemin transport system permease protein HrtB</fullName>
    </recommendedName>
</protein>
<dbReference type="RefSeq" id="WP_086275774.1">
    <property type="nucleotide sequence ID" value="NZ_NGKU01000001.1"/>
</dbReference>
<keyword evidence="5" id="KW-0813">Transport</keyword>
<keyword evidence="8 11" id="KW-1133">Transmembrane helix</keyword>
<dbReference type="GO" id="GO:0005886">
    <property type="term" value="C:plasma membrane"/>
    <property type="evidence" value="ECO:0007669"/>
    <property type="project" value="UniProtKB-SubCell"/>
</dbReference>
<comment type="subcellular location">
    <subcellularLocation>
        <location evidence="1">Cell membrane</location>
        <topology evidence="1">Multi-pass membrane protein</topology>
    </subcellularLocation>
</comment>
<evidence type="ECO:0000256" key="3">
    <source>
        <dbReference type="ARBA" id="ARBA00011131"/>
    </source>
</evidence>
<evidence type="ECO:0000256" key="9">
    <source>
        <dbReference type="ARBA" id="ARBA00023136"/>
    </source>
</evidence>
<feature type="transmembrane region" description="Helical" evidence="11">
    <location>
        <begin position="330"/>
        <end position="349"/>
    </location>
</feature>
<reference evidence="13 14" key="1">
    <citation type="submission" date="2017-05" db="EMBL/GenBank/DDBJ databases">
        <title>The Genome Sequence of Enterococcus sp. 8G7_MSG3316.</title>
        <authorList>
            <consortium name="The Broad Institute Genomics Platform"/>
            <consortium name="The Broad Institute Genomic Center for Infectious Diseases"/>
            <person name="Earl A."/>
            <person name="Manson A."/>
            <person name="Schwartman J."/>
            <person name="Gilmore M."/>
            <person name="Abouelleil A."/>
            <person name="Cao P."/>
            <person name="Chapman S."/>
            <person name="Cusick C."/>
            <person name="Shea T."/>
            <person name="Young S."/>
            <person name="Neafsey D."/>
            <person name="Nusbaum C."/>
            <person name="Birren B."/>
        </authorList>
    </citation>
    <scope>NUCLEOTIDE SEQUENCE [LARGE SCALE GENOMIC DNA]</scope>
    <source>
        <strain evidence="13 14">8G7_MSG3316</strain>
    </source>
</reference>
<dbReference type="InterPro" id="IPR051125">
    <property type="entry name" value="ABC-4/HrtB_transporter"/>
</dbReference>
<proteinExistence type="inferred from homology"/>
<evidence type="ECO:0000313" key="13">
    <source>
        <dbReference type="EMBL" id="OTN77783.1"/>
    </source>
</evidence>
<keyword evidence="6" id="KW-1003">Cell membrane</keyword>
<comment type="similarity">
    <text evidence="2">Belongs to the ABC-4 integral membrane protein family. HrtB subfamily.</text>
</comment>
<feature type="domain" description="ABC3 transporter permease C-terminal" evidence="12">
    <location>
        <begin position="246"/>
        <end position="357"/>
    </location>
</feature>
<evidence type="ECO:0000256" key="7">
    <source>
        <dbReference type="ARBA" id="ARBA00022692"/>
    </source>
</evidence>
<evidence type="ECO:0000256" key="4">
    <source>
        <dbReference type="ARBA" id="ARBA00016962"/>
    </source>
</evidence>
<name>A0A242AAZ7_9ENTE</name>
<dbReference type="STRING" id="1834191.A5886_002884"/>
<keyword evidence="7 11" id="KW-0812">Transmembrane</keyword>
<dbReference type="EMBL" id="NGKU01000001">
    <property type="protein sequence ID" value="OTN77783.1"/>
    <property type="molecule type" value="Genomic_DNA"/>
</dbReference>
<dbReference type="Proteomes" id="UP000195043">
    <property type="component" value="Unassembled WGS sequence"/>
</dbReference>
<evidence type="ECO:0000256" key="11">
    <source>
        <dbReference type="SAM" id="Phobius"/>
    </source>
</evidence>
<dbReference type="OrthoDB" id="384327at2"/>